<keyword evidence="4" id="KW-0413">Isomerase</keyword>
<dbReference type="GO" id="GO:0008909">
    <property type="term" value="F:isochorismate synthase activity"/>
    <property type="evidence" value="ECO:0007669"/>
    <property type="project" value="UniProtKB-EC"/>
</dbReference>
<sequence>MSLQTRVIALNESPQLAQLIALGQQSDPYFAYETPEQDFCLFGFSSCQTWWPIAFGNEVGRLQDWTTKLKQQFQTDITGYDRGLGPQLLGGLPFAATAKQQSRWGIFRHGYFFLPRFLITKRDKKWWLTVTAPLAEDLAKLAEDFLHRLQTIEPLVTAENQVLNETALYAEQWQQGVRDTVARIQRSDLDKVVLARPLVIEMAQSIQAAGLWQQLRQRQPATYHICLQAQGQAFVSATPERLLKFEPNQFATAAVAGTVRRGKNAAEDEQLGQALLADPKNRGEQAFVVATISQNLEQLGLQVSHPAQPQLLRNPNVQHLFTPITARGLDKVTPLTVLAALHPTPALGGVPRRAALAQIAHVEPEARGLFGAPIGYLGLNELGEFAVGIRSVLLQGQQATLFAGAGIVAASQAENEFKETALKFEPIRECLKKRLDSED</sequence>
<keyword evidence="7" id="KW-1185">Reference proteome</keyword>
<evidence type="ECO:0000256" key="1">
    <source>
        <dbReference type="ARBA" id="ARBA00000799"/>
    </source>
</evidence>
<dbReference type="Gene3D" id="3.60.120.10">
    <property type="entry name" value="Anthranilate synthase"/>
    <property type="match status" value="1"/>
</dbReference>
<evidence type="ECO:0000313" key="7">
    <source>
        <dbReference type="Proteomes" id="UP000078582"/>
    </source>
</evidence>
<reference evidence="6 7" key="1">
    <citation type="submission" date="2016-03" db="EMBL/GenBank/DDBJ databases">
        <title>Pediococcus and Lactobacillus from brewery environment - whole genome sequencing and assembly.</title>
        <authorList>
            <person name="Behr J."/>
            <person name="Geissler A.J."/>
            <person name="Vogel R.F."/>
        </authorList>
    </citation>
    <scope>NUCLEOTIDE SEQUENCE [LARGE SCALE GENOMIC DNA]</scope>
    <source>
        <strain evidence="6 7">TMW 1.1989</strain>
    </source>
</reference>
<dbReference type="PANTHER" id="PTHR42839">
    <property type="entry name" value="ISOCHORISMATE SYNTHASE ENTC"/>
    <property type="match status" value="1"/>
</dbReference>
<dbReference type="AlphaFoldDB" id="A0A192H170"/>
<dbReference type="EC" id="5.4.4.2" evidence="3"/>
<protein>
    <recommendedName>
        <fullName evidence="3">isochorismate synthase</fullName>
        <ecNumber evidence="3">5.4.4.2</ecNumber>
    </recommendedName>
    <alternativeName>
        <fullName evidence="5">Isochorismate mutase</fullName>
    </alternativeName>
</protein>
<dbReference type="STRING" id="375175.AYR53_04545"/>
<organism evidence="6 7">
    <name type="scientific">Loigolactobacillus backii</name>
    <dbReference type="NCBI Taxonomy" id="375175"/>
    <lineage>
        <taxon>Bacteria</taxon>
        <taxon>Bacillati</taxon>
        <taxon>Bacillota</taxon>
        <taxon>Bacilli</taxon>
        <taxon>Lactobacillales</taxon>
        <taxon>Lactobacillaceae</taxon>
        <taxon>Loigolactobacillus</taxon>
    </lineage>
</organism>
<comment type="catalytic activity">
    <reaction evidence="1">
        <text>chorismate = isochorismate</text>
        <dbReference type="Rhea" id="RHEA:18985"/>
        <dbReference type="ChEBI" id="CHEBI:29748"/>
        <dbReference type="ChEBI" id="CHEBI:29780"/>
        <dbReference type="EC" id="5.4.4.2"/>
    </reaction>
</comment>
<dbReference type="InterPro" id="IPR005801">
    <property type="entry name" value="ADC_synthase"/>
</dbReference>
<comment type="similarity">
    <text evidence="2">Belongs to the isochorismate synthase family.</text>
</comment>
<dbReference type="NCBIfam" id="TIGR00543">
    <property type="entry name" value="isochor_syn"/>
    <property type="match status" value="1"/>
</dbReference>
<accession>A0A192H170</accession>
<gene>
    <name evidence="6" type="ORF">AYR53_04545</name>
</gene>
<dbReference type="OrthoDB" id="9803598at2"/>
<evidence type="ECO:0000256" key="2">
    <source>
        <dbReference type="ARBA" id="ARBA00005297"/>
    </source>
</evidence>
<dbReference type="Proteomes" id="UP000078582">
    <property type="component" value="Chromosome"/>
</dbReference>
<dbReference type="InterPro" id="IPR015890">
    <property type="entry name" value="Chorismate_C"/>
</dbReference>
<dbReference type="Pfam" id="PF00425">
    <property type="entry name" value="Chorismate_bind"/>
    <property type="match status" value="1"/>
</dbReference>
<evidence type="ECO:0000256" key="5">
    <source>
        <dbReference type="ARBA" id="ARBA00041564"/>
    </source>
</evidence>
<dbReference type="SUPFAM" id="SSF56322">
    <property type="entry name" value="ADC synthase"/>
    <property type="match status" value="1"/>
</dbReference>
<evidence type="ECO:0000313" key="6">
    <source>
        <dbReference type="EMBL" id="ANK62100.1"/>
    </source>
</evidence>
<dbReference type="PANTHER" id="PTHR42839:SF2">
    <property type="entry name" value="ISOCHORISMATE SYNTHASE ENTC"/>
    <property type="match status" value="1"/>
</dbReference>
<proteinExistence type="inferred from homology"/>
<evidence type="ECO:0000256" key="4">
    <source>
        <dbReference type="ARBA" id="ARBA00023235"/>
    </source>
</evidence>
<dbReference type="InterPro" id="IPR004561">
    <property type="entry name" value="IsoChor_synthase"/>
</dbReference>
<dbReference type="GeneID" id="42981511"/>
<evidence type="ECO:0000256" key="3">
    <source>
        <dbReference type="ARBA" id="ARBA00012824"/>
    </source>
</evidence>
<dbReference type="EMBL" id="CP014873">
    <property type="protein sequence ID" value="ANK62100.1"/>
    <property type="molecule type" value="Genomic_DNA"/>
</dbReference>
<dbReference type="RefSeq" id="WP_068278980.1">
    <property type="nucleotide sequence ID" value="NZ_CP014873.1"/>
</dbReference>
<name>A0A192H170_9LACO</name>